<name>A0A6C0JIB1_9ZZZZ</name>
<dbReference type="EMBL" id="MN740407">
    <property type="protein sequence ID" value="QHU05113.1"/>
    <property type="molecule type" value="Genomic_DNA"/>
</dbReference>
<protein>
    <submittedName>
        <fullName evidence="1">Uncharacterized protein</fullName>
    </submittedName>
</protein>
<evidence type="ECO:0000313" key="1">
    <source>
        <dbReference type="EMBL" id="QHU05113.1"/>
    </source>
</evidence>
<accession>A0A6C0JIB1</accession>
<reference evidence="1" key="1">
    <citation type="journal article" date="2020" name="Nature">
        <title>Giant virus diversity and host interactions through global metagenomics.</title>
        <authorList>
            <person name="Schulz F."/>
            <person name="Roux S."/>
            <person name="Paez-Espino D."/>
            <person name="Jungbluth S."/>
            <person name="Walsh D.A."/>
            <person name="Denef V.J."/>
            <person name="McMahon K.D."/>
            <person name="Konstantinidis K.T."/>
            <person name="Eloe-Fadrosh E.A."/>
            <person name="Kyrpides N.C."/>
            <person name="Woyke T."/>
        </authorList>
    </citation>
    <scope>NUCLEOTIDE SEQUENCE</scope>
    <source>
        <strain evidence="1">GVMAG-M-3300027708-5</strain>
    </source>
</reference>
<sequence length="153" mass="17870">MQTPEEFIGKEPTLTEVSICFHTLKNSENTPIEIESNELALLDKYMKTVNKHGKYYLGGQIEMSPDWPITSKRIDQVKKENIRRSYEYGEPCNTLEIKSIAEKKKDLEIIEKILEKYYENELHESYRPANPLIKGDKGGELYQRLVEMTKIGR</sequence>
<organism evidence="1">
    <name type="scientific">viral metagenome</name>
    <dbReference type="NCBI Taxonomy" id="1070528"/>
    <lineage>
        <taxon>unclassified sequences</taxon>
        <taxon>metagenomes</taxon>
        <taxon>organismal metagenomes</taxon>
    </lineage>
</organism>
<dbReference type="AlphaFoldDB" id="A0A6C0JIB1"/>
<proteinExistence type="predicted"/>